<evidence type="ECO:0000256" key="1">
    <source>
        <dbReference type="SAM" id="Phobius"/>
    </source>
</evidence>
<proteinExistence type="predicted"/>
<keyword evidence="1" id="KW-0472">Membrane</keyword>
<organism evidence="2 3">
    <name type="scientific">Streptococcus oricebi</name>
    <dbReference type="NCBI Taxonomy" id="1547447"/>
    <lineage>
        <taxon>Bacteria</taxon>
        <taxon>Bacillati</taxon>
        <taxon>Bacillota</taxon>
        <taxon>Bacilli</taxon>
        <taxon>Lactobacillales</taxon>
        <taxon>Streptococcaceae</taxon>
        <taxon>Streptococcus</taxon>
    </lineage>
</organism>
<comment type="caution">
    <text evidence="2">The sequence shown here is derived from an EMBL/GenBank/DDBJ whole genome shotgun (WGS) entry which is preliminary data.</text>
</comment>
<evidence type="ECO:0000313" key="3">
    <source>
        <dbReference type="Proteomes" id="UP001519296"/>
    </source>
</evidence>
<keyword evidence="1" id="KW-1133">Transmembrane helix</keyword>
<dbReference type="RefSeq" id="WP_209628195.1">
    <property type="nucleotide sequence ID" value="NZ_PRDG01000004.1"/>
</dbReference>
<dbReference type="Proteomes" id="UP001519296">
    <property type="component" value="Unassembled WGS sequence"/>
</dbReference>
<gene>
    <name evidence="2" type="ORF">C4K46_07015</name>
</gene>
<dbReference type="EMBL" id="PRDG01000004">
    <property type="protein sequence ID" value="MBP2623690.1"/>
    <property type="molecule type" value="Genomic_DNA"/>
</dbReference>
<accession>A0ABS5B4K9</accession>
<feature type="transmembrane region" description="Helical" evidence="1">
    <location>
        <begin position="12"/>
        <end position="35"/>
    </location>
</feature>
<reference evidence="2 3" key="1">
    <citation type="submission" date="2018-02" db="EMBL/GenBank/DDBJ databases">
        <title>Draft genome sequence of Streptococcus oricebi CCUG 70868T type strain.</title>
        <authorList>
            <person name="Mendez V."/>
            <person name="Salva-Serra F."/>
            <person name="Jaen-Luchoro D."/>
            <person name="Gonzales-Siles L."/>
            <person name="Karlsson R."/>
            <person name="Engstrom-Jakobsson H."/>
            <person name="Busquets A."/>
            <person name="Gomila M."/>
            <person name="Pineiro-Iglesias B."/>
            <person name="Bennasar-Figueras A."/>
            <person name="Seeger M."/>
            <person name="Moore E."/>
        </authorList>
    </citation>
    <scope>NUCLEOTIDE SEQUENCE [LARGE SCALE GENOMIC DNA]</scope>
    <source>
        <strain evidence="2 3">CCUG 70868</strain>
    </source>
</reference>
<name>A0ABS5B4K9_9STRE</name>
<keyword evidence="3" id="KW-1185">Reference proteome</keyword>
<evidence type="ECO:0000313" key="2">
    <source>
        <dbReference type="EMBL" id="MBP2623690.1"/>
    </source>
</evidence>
<protein>
    <submittedName>
        <fullName evidence="2">Uncharacterized protein</fullName>
    </submittedName>
</protein>
<keyword evidence="1" id="KW-0812">Transmembrane</keyword>
<sequence>MKKIIHKKFNKWNIGCLVCLLVLVFFIAFFIIGSLNYGRYSLKPGESVKIEVNSLTNQPDFSSELTLDNLSGAKLELTGDDSPTWAELKGENNSENVYYNIETQTIHTRRKNEEGNWERVELENSPKQDVYLKESEFNHSSKRRKGSWSNRL</sequence>